<sequence>MGFSLAQIANYFRPADRRHPANGTKPAEHPLIMKLARGWGPG</sequence>
<name>A0A495JTW5_9ACTN</name>
<evidence type="ECO:0000313" key="1">
    <source>
        <dbReference type="EMBL" id="RKR92450.1"/>
    </source>
</evidence>
<protein>
    <submittedName>
        <fullName evidence="1">Uncharacterized protein</fullName>
    </submittedName>
</protein>
<accession>A0A495JTW5</accession>
<organism evidence="1 2">
    <name type="scientific">Micromonospora pisi</name>
    <dbReference type="NCBI Taxonomy" id="589240"/>
    <lineage>
        <taxon>Bacteria</taxon>
        <taxon>Bacillati</taxon>
        <taxon>Actinomycetota</taxon>
        <taxon>Actinomycetes</taxon>
        <taxon>Micromonosporales</taxon>
        <taxon>Micromonosporaceae</taxon>
        <taxon>Micromonospora</taxon>
    </lineage>
</organism>
<proteinExistence type="predicted"/>
<dbReference type="Proteomes" id="UP000277671">
    <property type="component" value="Unassembled WGS sequence"/>
</dbReference>
<reference evidence="1 2" key="1">
    <citation type="submission" date="2018-10" db="EMBL/GenBank/DDBJ databases">
        <title>Sequencing the genomes of 1000 actinobacteria strains.</title>
        <authorList>
            <person name="Klenk H.-P."/>
        </authorList>
    </citation>
    <scope>NUCLEOTIDE SEQUENCE [LARGE SCALE GENOMIC DNA]</scope>
    <source>
        <strain evidence="1 2">DSM 45175</strain>
    </source>
</reference>
<keyword evidence="2" id="KW-1185">Reference proteome</keyword>
<evidence type="ECO:0000313" key="2">
    <source>
        <dbReference type="Proteomes" id="UP000277671"/>
    </source>
</evidence>
<gene>
    <name evidence="1" type="ORF">BDK92_6891</name>
</gene>
<dbReference type="AlphaFoldDB" id="A0A495JTW5"/>
<dbReference type="EMBL" id="RBKT01000001">
    <property type="protein sequence ID" value="RKR92450.1"/>
    <property type="molecule type" value="Genomic_DNA"/>
</dbReference>
<comment type="caution">
    <text evidence="1">The sequence shown here is derived from an EMBL/GenBank/DDBJ whole genome shotgun (WGS) entry which is preliminary data.</text>
</comment>